<dbReference type="InterPro" id="IPR000014">
    <property type="entry name" value="PAS"/>
</dbReference>
<dbReference type="Pfam" id="PF08448">
    <property type="entry name" value="PAS_4"/>
    <property type="match status" value="1"/>
</dbReference>
<dbReference type="NCBIfam" id="TIGR00229">
    <property type="entry name" value="sensory_box"/>
    <property type="match status" value="1"/>
</dbReference>
<dbReference type="Gene3D" id="3.30.450.20">
    <property type="entry name" value="PAS domain"/>
    <property type="match status" value="1"/>
</dbReference>
<dbReference type="SMART" id="SM00331">
    <property type="entry name" value="PP2C_SIG"/>
    <property type="match status" value="1"/>
</dbReference>
<sequence>MNRWGNACYEDSPAHAQSILTSAQLGVLVVDRQGHLRYWNPYAVRLFGMVDGAGQIGRSLPELGIRDEDSVYQLLRRALSGSVWEGTLAMVRPDATRFHLRVRAAPMCTDLGGIDGAIVVVDEALRTERSEEQLGLLDQIGDRLASSLQVESTLRVVAEILVPQFADHCFIDLVDRDRLVRRVSVHAQGWTPPPDSWLDVGEEVRYPEHHFVSRAMRKQESVVVGTEIRAPEVAPNPESAAVSERVGITSAIAAPLRARGELLGVVTLALSSLTDRDKTRYDGFDRDLVGAIASRVALAIDNARLYEEERTTALAFQHNLLPRTFPPFDGLSIAHRYIPTKPLETNGRGIRTQVGGDFYDVIPLSAGRVGIVIGDVEGRGAQAAAVMGQVRAAIRAFAQADREPADIMRELDEWVRRMARAEGASDGYAPGVSCLYLAYDAWSRDLTYANAGHPSPLLIVGDQVEELPLQVTDMLLGKRARGVPHDETVYRQDSLTLPPGATLLLYTDGLVERCPIGGELDVQRSLEQLRDRVREVSGATVEEIAACAQDAVPGDSDDDTALLVVRTHPEELALREQWFVAEPPTVADARHLAARTLSDWGMDPGQQELACLLISEVVTNVVLHAAPSPVRRQLGQGGGATDPGAAESTESAPHEPAPTDTSVAPEGADGLIDDEFSEDWSDLLEEVGAAPAPAEEPKREFLLRLRRGANSVWAEVYDSDLRLPRIRSATADDEGGRGLYLVDQFATRWGSRPTPDGKFVWFEVPLHGTGVPD</sequence>
<comment type="caution">
    <text evidence="4">The sequence shown here is derived from an EMBL/GenBank/DDBJ whole genome shotgun (WGS) entry which is preliminary data.</text>
</comment>
<name>A0ABU2H5R8_9ACTN</name>
<dbReference type="SUPFAM" id="SSF55781">
    <property type="entry name" value="GAF domain-like"/>
    <property type="match status" value="1"/>
</dbReference>
<dbReference type="InterPro" id="IPR036457">
    <property type="entry name" value="PPM-type-like_dom_sf"/>
</dbReference>
<evidence type="ECO:0000256" key="1">
    <source>
        <dbReference type="ARBA" id="ARBA00022801"/>
    </source>
</evidence>
<dbReference type="InterPro" id="IPR029016">
    <property type="entry name" value="GAF-like_dom_sf"/>
</dbReference>
<feature type="region of interest" description="Disordered" evidence="2">
    <location>
        <begin position="631"/>
        <end position="672"/>
    </location>
</feature>
<evidence type="ECO:0000259" key="3">
    <source>
        <dbReference type="PROSITE" id="PS50112"/>
    </source>
</evidence>
<dbReference type="PANTHER" id="PTHR43156">
    <property type="entry name" value="STAGE II SPORULATION PROTEIN E-RELATED"/>
    <property type="match status" value="1"/>
</dbReference>
<dbReference type="InterPro" id="IPR003018">
    <property type="entry name" value="GAF"/>
</dbReference>
<keyword evidence="5" id="KW-1185">Reference proteome</keyword>
<dbReference type="Pfam" id="PF01590">
    <property type="entry name" value="GAF"/>
    <property type="match status" value="1"/>
</dbReference>
<dbReference type="InterPro" id="IPR001932">
    <property type="entry name" value="PPM-type_phosphatase-like_dom"/>
</dbReference>
<dbReference type="InterPro" id="IPR036890">
    <property type="entry name" value="HATPase_C_sf"/>
</dbReference>
<dbReference type="PANTHER" id="PTHR43156:SF2">
    <property type="entry name" value="STAGE II SPORULATION PROTEIN E"/>
    <property type="match status" value="1"/>
</dbReference>
<dbReference type="Proteomes" id="UP001250214">
    <property type="component" value="Unassembled WGS sequence"/>
</dbReference>
<protein>
    <submittedName>
        <fullName evidence="4">SpoIIE family protein phosphatase</fullName>
    </submittedName>
</protein>
<dbReference type="InterPro" id="IPR013656">
    <property type="entry name" value="PAS_4"/>
</dbReference>
<dbReference type="Gene3D" id="3.30.450.40">
    <property type="match status" value="1"/>
</dbReference>
<evidence type="ECO:0000256" key="2">
    <source>
        <dbReference type="SAM" id="MobiDB-lite"/>
    </source>
</evidence>
<dbReference type="InterPro" id="IPR052016">
    <property type="entry name" value="Bact_Sigma-Reg"/>
</dbReference>
<dbReference type="SMART" id="SM00065">
    <property type="entry name" value="GAF"/>
    <property type="match status" value="1"/>
</dbReference>
<feature type="domain" description="PAS" evidence="3">
    <location>
        <begin position="12"/>
        <end position="49"/>
    </location>
</feature>
<dbReference type="EMBL" id="JAVLVT010000003">
    <property type="protein sequence ID" value="MDS1270170.1"/>
    <property type="molecule type" value="Genomic_DNA"/>
</dbReference>
<accession>A0ABU2H5R8</accession>
<dbReference type="Gene3D" id="3.30.565.10">
    <property type="entry name" value="Histidine kinase-like ATPase, C-terminal domain"/>
    <property type="match status" value="1"/>
</dbReference>
<evidence type="ECO:0000313" key="5">
    <source>
        <dbReference type="Proteomes" id="UP001250214"/>
    </source>
</evidence>
<dbReference type="InterPro" id="IPR035965">
    <property type="entry name" value="PAS-like_dom_sf"/>
</dbReference>
<keyword evidence="1" id="KW-0378">Hydrolase</keyword>
<dbReference type="Pfam" id="PF07228">
    <property type="entry name" value="SpoIIE"/>
    <property type="match status" value="1"/>
</dbReference>
<dbReference type="CDD" id="cd00130">
    <property type="entry name" value="PAS"/>
    <property type="match status" value="1"/>
</dbReference>
<dbReference type="Gene3D" id="3.60.40.10">
    <property type="entry name" value="PPM-type phosphatase domain"/>
    <property type="match status" value="1"/>
</dbReference>
<evidence type="ECO:0000313" key="4">
    <source>
        <dbReference type="EMBL" id="MDS1270170.1"/>
    </source>
</evidence>
<dbReference type="RefSeq" id="WP_310911709.1">
    <property type="nucleotide sequence ID" value="NZ_JAVLVT010000003.1"/>
</dbReference>
<dbReference type="SMART" id="SM00091">
    <property type="entry name" value="PAS"/>
    <property type="match status" value="1"/>
</dbReference>
<proteinExistence type="predicted"/>
<gene>
    <name evidence="4" type="ORF">RIF23_07670</name>
</gene>
<dbReference type="CDD" id="cd16936">
    <property type="entry name" value="HATPase_RsbW-like"/>
    <property type="match status" value="1"/>
</dbReference>
<organism evidence="4 5">
    <name type="scientific">Lipingzhangella rawalii</name>
    <dbReference type="NCBI Taxonomy" id="2055835"/>
    <lineage>
        <taxon>Bacteria</taxon>
        <taxon>Bacillati</taxon>
        <taxon>Actinomycetota</taxon>
        <taxon>Actinomycetes</taxon>
        <taxon>Streptosporangiales</taxon>
        <taxon>Nocardiopsidaceae</taxon>
        <taxon>Lipingzhangella</taxon>
    </lineage>
</organism>
<dbReference type="SUPFAM" id="SSF55785">
    <property type="entry name" value="PYP-like sensor domain (PAS domain)"/>
    <property type="match status" value="1"/>
</dbReference>
<dbReference type="PROSITE" id="PS50112">
    <property type="entry name" value="PAS"/>
    <property type="match status" value="1"/>
</dbReference>
<dbReference type="SUPFAM" id="SSF81606">
    <property type="entry name" value="PP2C-like"/>
    <property type="match status" value="1"/>
</dbReference>
<reference evidence="5" key="1">
    <citation type="submission" date="2023-07" db="EMBL/GenBank/DDBJ databases">
        <title>Novel species in the genus Lipingzhangella isolated from Sambhar Salt Lake.</title>
        <authorList>
            <person name="Jiya N."/>
            <person name="Kajale S."/>
            <person name="Sharma A."/>
        </authorList>
    </citation>
    <scope>NUCLEOTIDE SEQUENCE [LARGE SCALE GENOMIC DNA]</scope>
    <source>
        <strain evidence="5">LS1_29</strain>
    </source>
</reference>